<dbReference type="SUPFAM" id="SSF52047">
    <property type="entry name" value="RNI-like"/>
    <property type="match status" value="1"/>
</dbReference>
<dbReference type="InterPro" id="IPR036047">
    <property type="entry name" value="F-box-like_dom_sf"/>
</dbReference>
<sequence length="452" mass="51426">MRNRKIKASNGEFQLPEPIIHHIQSFLTPKEAAQTAILSKYWRSAWLTRPNLDFPIPYRGKDKYLELAEKTIQRYEQSNLKIESLTLCICNPRYGGVEYGAPANDLITRALKIGASRLSVRHYPEKMVLSQGLFESENLVELSLDGCEIDNLGFDSKVRCSKLESLSLSSVKISSEMISNIASCCPLIRKLLLYEVITFNNDSHRYNLGGLSSRFPSLKDLTLERCTTQEISSRSIERLHLAAGHHSLSVKLDVPSVRKIRIEIESDEISSLSFVSTPMECESDVSIKNFRSGLTTSWFLQLNKLLIELSVSTIYLSLNMFSSYSEKNCQYEVGDIRGLPKPKLESLTLNMIPIGALEYFALFHGLFQICRPKFITANCRRSDGNNNLLCKTLSRGLDDDKYMYGLHDLEDVNVLFFDKDVDAWRPLPLKSFLDPSVSVGKQKVRFQLKWKP</sequence>
<protein>
    <recommendedName>
        <fullName evidence="1">F-box/LRR-repeat protein 15/At3g58940/PEG3-like LRR domain-containing protein</fullName>
    </recommendedName>
</protein>
<gene>
    <name evidence="2" type="ORF">CASFOL_006708</name>
</gene>
<dbReference type="EMBL" id="JAVIJP010000007">
    <property type="protein sequence ID" value="KAL3650305.1"/>
    <property type="molecule type" value="Genomic_DNA"/>
</dbReference>
<keyword evidence="3" id="KW-1185">Reference proteome</keyword>
<dbReference type="PANTHER" id="PTHR31639">
    <property type="entry name" value="F-BOX PROTEIN-LIKE"/>
    <property type="match status" value="1"/>
</dbReference>
<dbReference type="SUPFAM" id="SSF81383">
    <property type="entry name" value="F-box domain"/>
    <property type="match status" value="1"/>
</dbReference>
<name>A0ABD3EB18_9LAMI</name>
<dbReference type="Proteomes" id="UP001632038">
    <property type="component" value="Unassembled WGS sequence"/>
</dbReference>
<evidence type="ECO:0000259" key="1">
    <source>
        <dbReference type="Pfam" id="PF24758"/>
    </source>
</evidence>
<dbReference type="PANTHER" id="PTHR31639:SF42">
    <property type="entry name" value="OS02G0160200 PROTEIN"/>
    <property type="match status" value="1"/>
</dbReference>
<dbReference type="InterPro" id="IPR055411">
    <property type="entry name" value="LRR_FXL15/At3g58940/PEG3-like"/>
</dbReference>
<dbReference type="AlphaFoldDB" id="A0ABD3EB18"/>
<reference evidence="3" key="1">
    <citation type="journal article" date="2024" name="IScience">
        <title>Strigolactones Initiate the Formation of Haustorium-like Structures in Castilleja.</title>
        <authorList>
            <person name="Buerger M."/>
            <person name="Peterson D."/>
            <person name="Chory J."/>
        </authorList>
    </citation>
    <scope>NUCLEOTIDE SEQUENCE [LARGE SCALE GENOMIC DNA]</scope>
</reference>
<proteinExistence type="predicted"/>
<dbReference type="Gene3D" id="3.80.10.10">
    <property type="entry name" value="Ribonuclease Inhibitor"/>
    <property type="match status" value="1"/>
</dbReference>
<accession>A0ABD3EB18</accession>
<evidence type="ECO:0000313" key="3">
    <source>
        <dbReference type="Proteomes" id="UP001632038"/>
    </source>
</evidence>
<feature type="domain" description="F-box/LRR-repeat protein 15/At3g58940/PEG3-like LRR" evidence="1">
    <location>
        <begin position="119"/>
        <end position="261"/>
    </location>
</feature>
<evidence type="ECO:0000313" key="2">
    <source>
        <dbReference type="EMBL" id="KAL3650305.1"/>
    </source>
</evidence>
<comment type="caution">
    <text evidence="2">The sequence shown here is derived from an EMBL/GenBank/DDBJ whole genome shotgun (WGS) entry which is preliminary data.</text>
</comment>
<dbReference type="InterPro" id="IPR032675">
    <property type="entry name" value="LRR_dom_sf"/>
</dbReference>
<organism evidence="2 3">
    <name type="scientific">Castilleja foliolosa</name>
    <dbReference type="NCBI Taxonomy" id="1961234"/>
    <lineage>
        <taxon>Eukaryota</taxon>
        <taxon>Viridiplantae</taxon>
        <taxon>Streptophyta</taxon>
        <taxon>Embryophyta</taxon>
        <taxon>Tracheophyta</taxon>
        <taxon>Spermatophyta</taxon>
        <taxon>Magnoliopsida</taxon>
        <taxon>eudicotyledons</taxon>
        <taxon>Gunneridae</taxon>
        <taxon>Pentapetalae</taxon>
        <taxon>asterids</taxon>
        <taxon>lamiids</taxon>
        <taxon>Lamiales</taxon>
        <taxon>Orobanchaceae</taxon>
        <taxon>Pedicularideae</taxon>
        <taxon>Castillejinae</taxon>
        <taxon>Castilleja</taxon>
    </lineage>
</organism>
<dbReference type="Pfam" id="PF24758">
    <property type="entry name" value="LRR_At5g56370"/>
    <property type="match status" value="1"/>
</dbReference>